<sequence length="262" mass="28680">MEGDIIELGETVKILDKSMRPVDHVSSVAIVEEEAAKEISKAAACVMFEKPTPKAATHIKPLYVSGCLDGMPINRLLIDGRSAANLMPRTTMAKLGETEQDLIASSASLSDFKGGLTSCEGILIMKLTVGTKTFTTPFFVINSRSTYNVLIGRDWIHACLAVPSSLHQCLIFWNGNDVEVVWVDQRPFLATANHAEARLYDSDIGPMRVAGLDKYGRHKIVPLASKSSSEDLKKVYNKLIGPEFHRPITLSIQIYSNASTSN</sequence>
<organism evidence="1 2">
    <name type="scientific">Vaccinium darrowii</name>
    <dbReference type="NCBI Taxonomy" id="229202"/>
    <lineage>
        <taxon>Eukaryota</taxon>
        <taxon>Viridiplantae</taxon>
        <taxon>Streptophyta</taxon>
        <taxon>Embryophyta</taxon>
        <taxon>Tracheophyta</taxon>
        <taxon>Spermatophyta</taxon>
        <taxon>Magnoliopsida</taxon>
        <taxon>eudicotyledons</taxon>
        <taxon>Gunneridae</taxon>
        <taxon>Pentapetalae</taxon>
        <taxon>asterids</taxon>
        <taxon>Ericales</taxon>
        <taxon>Ericaceae</taxon>
        <taxon>Vaccinioideae</taxon>
        <taxon>Vaccinieae</taxon>
        <taxon>Vaccinium</taxon>
    </lineage>
</organism>
<reference evidence="1 2" key="1">
    <citation type="journal article" date="2021" name="Hortic Res">
        <title>High-quality reference genome and annotation aids understanding of berry development for evergreen blueberry (Vaccinium darrowii).</title>
        <authorList>
            <person name="Yu J."/>
            <person name="Hulse-Kemp A.M."/>
            <person name="Babiker E."/>
            <person name="Staton M."/>
        </authorList>
    </citation>
    <scope>NUCLEOTIDE SEQUENCE [LARGE SCALE GENOMIC DNA]</scope>
    <source>
        <strain evidence="2">cv. NJ 8807/NJ 8810</strain>
        <tissue evidence="1">Young leaf</tissue>
    </source>
</reference>
<evidence type="ECO:0000313" key="2">
    <source>
        <dbReference type="Proteomes" id="UP000828048"/>
    </source>
</evidence>
<protein>
    <submittedName>
        <fullName evidence="1">Uncharacterized protein</fullName>
    </submittedName>
</protein>
<keyword evidence="2" id="KW-1185">Reference proteome</keyword>
<gene>
    <name evidence="1" type="ORF">Vadar_021636</name>
</gene>
<accession>A0ACB7XJF1</accession>
<dbReference type="Proteomes" id="UP000828048">
    <property type="component" value="Chromosome 10"/>
</dbReference>
<name>A0ACB7XJF1_9ERIC</name>
<dbReference type="EMBL" id="CM037160">
    <property type="protein sequence ID" value="KAH7840790.1"/>
    <property type="molecule type" value="Genomic_DNA"/>
</dbReference>
<proteinExistence type="predicted"/>
<evidence type="ECO:0000313" key="1">
    <source>
        <dbReference type="EMBL" id="KAH7840790.1"/>
    </source>
</evidence>
<comment type="caution">
    <text evidence="1">The sequence shown here is derived from an EMBL/GenBank/DDBJ whole genome shotgun (WGS) entry which is preliminary data.</text>
</comment>